<reference evidence="1 2" key="1">
    <citation type="submission" date="2024-09" db="EMBL/GenBank/DDBJ databases">
        <authorList>
            <person name="Sun Q."/>
            <person name="Mori K."/>
        </authorList>
    </citation>
    <scope>NUCLEOTIDE SEQUENCE [LARGE SCALE GENOMIC DNA]</scope>
    <source>
        <strain evidence="1 2">CGMCC 1.12926</strain>
    </source>
</reference>
<gene>
    <name evidence="1" type="ORF">ACFFLS_09815</name>
</gene>
<accession>A0ABV6BRS1</accession>
<keyword evidence="2" id="KW-1185">Reference proteome</keyword>
<name>A0ABV6BRS1_9FLAO</name>
<dbReference type="RefSeq" id="WP_379685193.1">
    <property type="nucleotide sequence ID" value="NZ_JBHLYW010000008.1"/>
</dbReference>
<evidence type="ECO:0000313" key="2">
    <source>
        <dbReference type="Proteomes" id="UP001589734"/>
    </source>
</evidence>
<organism evidence="1 2">
    <name type="scientific">Flavobacterium procerum</name>
    <dbReference type="NCBI Taxonomy" id="1455569"/>
    <lineage>
        <taxon>Bacteria</taxon>
        <taxon>Pseudomonadati</taxon>
        <taxon>Bacteroidota</taxon>
        <taxon>Flavobacteriia</taxon>
        <taxon>Flavobacteriales</taxon>
        <taxon>Flavobacteriaceae</taxon>
        <taxon>Flavobacterium</taxon>
    </lineage>
</organism>
<sequence length="260" mass="30853">MNFNIYHSPKLNIQLTLIAQTIILKTEEIDKILDKYYGTVNPQIIDESKFFNEIILETSKEKLDEYFSIGRDVYDQLLEPIKKFLEDASLALSMYENTKEFNSKITLEDIKNRKPIDEIPLDQFQRLLFIYAHSFLDAIVKIANTIFVMTKQNKTPFIPDDVREKLIILKDEFDNEFPHIIDIRHSWQHIEDRMRGKGQNEKNIESLMLVLSTLYNDNLTYTISDGTQHHITINLDTFKRAEYYVQQTFDSFKWVKGRNR</sequence>
<protein>
    <submittedName>
        <fullName evidence="1">Uncharacterized protein</fullName>
    </submittedName>
</protein>
<evidence type="ECO:0000313" key="1">
    <source>
        <dbReference type="EMBL" id="MFC0077336.1"/>
    </source>
</evidence>
<comment type="caution">
    <text evidence="1">The sequence shown here is derived from an EMBL/GenBank/DDBJ whole genome shotgun (WGS) entry which is preliminary data.</text>
</comment>
<dbReference type="Proteomes" id="UP001589734">
    <property type="component" value="Unassembled WGS sequence"/>
</dbReference>
<proteinExistence type="predicted"/>
<dbReference type="EMBL" id="JBHLYW010000008">
    <property type="protein sequence ID" value="MFC0077336.1"/>
    <property type="molecule type" value="Genomic_DNA"/>
</dbReference>